<dbReference type="InterPro" id="IPR005119">
    <property type="entry name" value="LysR_subst-bd"/>
</dbReference>
<keyword evidence="2" id="KW-0805">Transcription regulation</keyword>
<comment type="similarity">
    <text evidence="1">Belongs to the LysR transcriptional regulatory family.</text>
</comment>
<dbReference type="InterPro" id="IPR036388">
    <property type="entry name" value="WH-like_DNA-bd_sf"/>
</dbReference>
<dbReference type="GO" id="GO:0003700">
    <property type="term" value="F:DNA-binding transcription factor activity"/>
    <property type="evidence" value="ECO:0007669"/>
    <property type="project" value="InterPro"/>
</dbReference>
<dbReference type="Gene3D" id="1.10.10.10">
    <property type="entry name" value="Winged helix-like DNA-binding domain superfamily/Winged helix DNA-binding domain"/>
    <property type="match status" value="1"/>
</dbReference>
<feature type="domain" description="HTH lysR-type" evidence="5">
    <location>
        <begin position="4"/>
        <end position="61"/>
    </location>
</feature>
<evidence type="ECO:0000313" key="6">
    <source>
        <dbReference type="EMBL" id="ALL71150.1"/>
    </source>
</evidence>
<dbReference type="SUPFAM" id="SSF46785">
    <property type="entry name" value="Winged helix' DNA-binding domain"/>
    <property type="match status" value="1"/>
</dbReference>
<evidence type="ECO:0000259" key="5">
    <source>
        <dbReference type="PROSITE" id="PS50931"/>
    </source>
</evidence>
<dbReference type="RefSeq" id="WP_035992854.1">
    <property type="nucleotide sequence ID" value="NZ_CP012748.1"/>
</dbReference>
<keyword evidence="4" id="KW-0804">Transcription</keyword>
<dbReference type="GeneID" id="69974540"/>
<sequence>MKKLDLDVLEMVVAVADTGSFARAATSLHRTPSAVSMQIKTIEEALGKPLFVRTTRNVALTEEGRTLIDYGRRMLAMREEAWSSVVRPEIRGRVTIGVPDDYASSLLPTVLRKFAVAHPRVQVRVLGMPSSALVPLLKDNTLDLACITKTRGITGAPIRSEPMVWAAARGNQQIWKARPLPIAVFAPGSTARAHAIGALQQANIKYRMSYESPSLLGLICMVEAGLAVAPLARCSVPAHLAQLGEAEDLPPLGALEVVLARSARSARPPCDFLAEQMLADLRP</sequence>
<dbReference type="InterPro" id="IPR036390">
    <property type="entry name" value="WH_DNA-bd_sf"/>
</dbReference>
<evidence type="ECO:0000313" key="7">
    <source>
        <dbReference type="Proteomes" id="UP000019146"/>
    </source>
</evidence>
<protein>
    <submittedName>
        <fullName evidence="6">Transcriptional regulator</fullName>
    </submittedName>
</protein>
<geneLocation type="plasmid" evidence="7"/>
<dbReference type="PANTHER" id="PTHR30579">
    <property type="entry name" value="TRANSCRIPTIONAL REGULATOR"/>
    <property type="match status" value="1"/>
</dbReference>
<proteinExistence type="inferred from homology"/>
<dbReference type="KEGG" id="bcai:K788_0002028"/>
<dbReference type="FunFam" id="1.10.10.10:FF:000001">
    <property type="entry name" value="LysR family transcriptional regulator"/>
    <property type="match status" value="1"/>
</dbReference>
<dbReference type="Proteomes" id="UP000019146">
    <property type="component" value="Plasmid unnamed"/>
</dbReference>
<gene>
    <name evidence="6" type="ORF">K788_0002028</name>
</gene>
<evidence type="ECO:0000256" key="2">
    <source>
        <dbReference type="ARBA" id="ARBA00023015"/>
    </source>
</evidence>
<dbReference type="InterPro" id="IPR000847">
    <property type="entry name" value="LysR_HTH_N"/>
</dbReference>
<organism evidence="6 7">
    <name type="scientific">Paraburkholderia caribensis MBA4</name>
    <dbReference type="NCBI Taxonomy" id="1323664"/>
    <lineage>
        <taxon>Bacteria</taxon>
        <taxon>Pseudomonadati</taxon>
        <taxon>Pseudomonadota</taxon>
        <taxon>Betaproteobacteria</taxon>
        <taxon>Burkholderiales</taxon>
        <taxon>Burkholderiaceae</taxon>
        <taxon>Paraburkholderia</taxon>
    </lineage>
</organism>
<dbReference type="PRINTS" id="PR00039">
    <property type="entry name" value="HTHLYSR"/>
</dbReference>
<dbReference type="AlphaFoldDB" id="A0A0P0RPX4"/>
<evidence type="ECO:0000256" key="1">
    <source>
        <dbReference type="ARBA" id="ARBA00009437"/>
    </source>
</evidence>
<dbReference type="Pfam" id="PF00126">
    <property type="entry name" value="HTH_1"/>
    <property type="match status" value="1"/>
</dbReference>
<keyword evidence="3" id="KW-0238">DNA-binding</keyword>
<evidence type="ECO:0000256" key="4">
    <source>
        <dbReference type="ARBA" id="ARBA00023163"/>
    </source>
</evidence>
<accession>A0A0P0RPX4</accession>
<dbReference type="Gene3D" id="3.40.190.10">
    <property type="entry name" value="Periplasmic binding protein-like II"/>
    <property type="match status" value="2"/>
</dbReference>
<dbReference type="SUPFAM" id="SSF53850">
    <property type="entry name" value="Periplasmic binding protein-like II"/>
    <property type="match status" value="1"/>
</dbReference>
<dbReference type="PROSITE" id="PS50931">
    <property type="entry name" value="HTH_LYSR"/>
    <property type="match status" value="1"/>
</dbReference>
<reference evidence="6 7" key="1">
    <citation type="journal article" date="2014" name="Genome Announc.">
        <title>Draft Genome Sequence of the Haloacid-Degrading Burkholderia caribensis Strain MBA4.</title>
        <authorList>
            <person name="Pan Y."/>
            <person name="Kong K.F."/>
            <person name="Tsang J.S."/>
        </authorList>
    </citation>
    <scope>NUCLEOTIDE SEQUENCE [LARGE SCALE GENOMIC DNA]</scope>
    <source>
        <strain evidence="6 7">MBA4</strain>
        <plasmid evidence="7">Plasmid</plasmid>
    </source>
</reference>
<dbReference type="PANTHER" id="PTHR30579:SF7">
    <property type="entry name" value="HTH-TYPE TRANSCRIPTIONAL REGULATOR LRHA-RELATED"/>
    <property type="match status" value="1"/>
</dbReference>
<dbReference type="Pfam" id="PF03466">
    <property type="entry name" value="LysR_substrate"/>
    <property type="match status" value="1"/>
</dbReference>
<keyword evidence="6" id="KW-0614">Plasmid</keyword>
<dbReference type="GO" id="GO:0003677">
    <property type="term" value="F:DNA binding"/>
    <property type="evidence" value="ECO:0007669"/>
    <property type="project" value="UniProtKB-KW"/>
</dbReference>
<dbReference type="InterPro" id="IPR050176">
    <property type="entry name" value="LTTR"/>
</dbReference>
<name>A0A0P0RPX4_9BURK</name>
<evidence type="ECO:0000256" key="3">
    <source>
        <dbReference type="ARBA" id="ARBA00023125"/>
    </source>
</evidence>
<dbReference type="EMBL" id="CP012748">
    <property type="protein sequence ID" value="ALL71150.1"/>
    <property type="molecule type" value="Genomic_DNA"/>
</dbReference>